<dbReference type="OrthoDB" id="2369163at2"/>
<name>A0A1H2PYW2_9BACL</name>
<evidence type="ECO:0000313" key="2">
    <source>
        <dbReference type="EMBL" id="SDW00030.1"/>
    </source>
</evidence>
<gene>
    <name evidence="2" type="ORF">SAMN05444487_10126</name>
</gene>
<keyword evidence="1" id="KW-0812">Transmembrane</keyword>
<dbReference type="Proteomes" id="UP000198534">
    <property type="component" value="Unassembled WGS sequence"/>
</dbReference>
<dbReference type="InterPro" id="IPR022368">
    <property type="entry name" value="Thiazole_bacteriocin_mat_put"/>
</dbReference>
<dbReference type="STRING" id="1048340.SAMN05444487_10126"/>
<sequence length="641" mass="72717">MMTSLQSSTRLKMNGDTFILPDVNGGVYLRNNRCSFRLDGEGIAQWIERLTPMFDGKEPLSELTEGLPKPYQERIYEIANMLHNQGMARDVSQDQPHHLFQEVVDNFASQIAFLEAFGDSGAYRFERFRQTKVLVVGAGSTLIALVGALWQSGYPHVHLLLSEEEETDRERLEELKEQARSMDPEVGLAEISIGGFNGEDLSSWEKVIAPYEVVLLLVKEERLDRLRLLQRVCQEKKTALLPGIIARDLGWVGPWMNTEGKGCWESAWCRMNRQVWESGQSDSFSITTDAMLANVMAFTCFKELTQTNLQSEQQIYLLHGETLEGSWHSFIPHPQFGSIQSPKRVTQEWWSAEKGEGDRKEEEMFLAFAGWTSPVTGIYRHWEEGSLGQLPLAQCKVQVMDPVTEGLADPLHERIGVGITHREARREAGLTGMETYVSRWLKEKGGQQRFIGLGAGATLAEGVCRGLQKCLVKEWKKSLRGGVPRISSLRLGAMEDRDCRFYLEVWSRRGELPRLGRGEEVCGFPVIWVGDGESWYGSIGFHESFALKRALRYALGRQLNPQAWLTEDGMEVTTVTLENSKPRNLEVSMNIREVDFIQDTQKILQRNQRQLEIVDCTLEPFMKEGLAGVFGVTLLRKEDSQ</sequence>
<keyword evidence="1" id="KW-1133">Transmembrane helix</keyword>
<dbReference type="EMBL" id="FNNQ01000001">
    <property type="protein sequence ID" value="SDW00030.1"/>
    <property type="molecule type" value="Genomic_DNA"/>
</dbReference>
<accession>A0A1H2PYW2</accession>
<keyword evidence="3" id="KW-1185">Reference proteome</keyword>
<dbReference type="AlphaFoldDB" id="A0A1H2PYW2"/>
<dbReference type="InterPro" id="IPR035985">
    <property type="entry name" value="Ubiquitin-activating_enz"/>
</dbReference>
<protein>
    <submittedName>
        <fullName evidence="2">Putative thiazole-containing bacteriocin maturation protein</fullName>
    </submittedName>
</protein>
<dbReference type="GO" id="GO:0008641">
    <property type="term" value="F:ubiquitin-like modifier activating enzyme activity"/>
    <property type="evidence" value="ECO:0007669"/>
    <property type="project" value="InterPro"/>
</dbReference>
<proteinExistence type="predicted"/>
<keyword evidence="1" id="KW-0472">Membrane</keyword>
<dbReference type="NCBIfam" id="TIGR03693">
    <property type="entry name" value="ocin_ThiF_like"/>
    <property type="match status" value="1"/>
</dbReference>
<dbReference type="SUPFAM" id="SSF69572">
    <property type="entry name" value="Activating enzymes of the ubiquitin-like proteins"/>
    <property type="match status" value="1"/>
</dbReference>
<evidence type="ECO:0000256" key="1">
    <source>
        <dbReference type="SAM" id="Phobius"/>
    </source>
</evidence>
<reference evidence="2 3" key="1">
    <citation type="submission" date="2016-10" db="EMBL/GenBank/DDBJ databases">
        <authorList>
            <person name="de Groot N.N."/>
        </authorList>
    </citation>
    <scope>NUCLEOTIDE SEQUENCE [LARGE SCALE GENOMIC DNA]</scope>
    <source>
        <strain evidence="2 3">DSM 45610</strain>
    </source>
</reference>
<feature type="transmembrane region" description="Helical" evidence="1">
    <location>
        <begin position="133"/>
        <end position="150"/>
    </location>
</feature>
<organism evidence="2 3">
    <name type="scientific">Marininema mesophilum</name>
    <dbReference type="NCBI Taxonomy" id="1048340"/>
    <lineage>
        <taxon>Bacteria</taxon>
        <taxon>Bacillati</taxon>
        <taxon>Bacillota</taxon>
        <taxon>Bacilli</taxon>
        <taxon>Bacillales</taxon>
        <taxon>Thermoactinomycetaceae</taxon>
        <taxon>Marininema</taxon>
    </lineage>
</organism>
<evidence type="ECO:0000313" key="3">
    <source>
        <dbReference type="Proteomes" id="UP000198534"/>
    </source>
</evidence>
<dbReference type="Gene3D" id="3.40.50.720">
    <property type="entry name" value="NAD(P)-binding Rossmann-like Domain"/>
    <property type="match status" value="1"/>
</dbReference>